<keyword evidence="3" id="KW-0479">Metal-binding</keyword>
<dbReference type="EMBL" id="CACRYJ010000034">
    <property type="protein sequence ID" value="VZO37466.1"/>
    <property type="molecule type" value="Genomic_DNA"/>
</dbReference>
<evidence type="ECO:0000256" key="2">
    <source>
        <dbReference type="ARBA" id="ARBA00008779"/>
    </source>
</evidence>
<protein>
    <submittedName>
        <fullName evidence="8">Arylsulfatase</fullName>
        <ecNumber evidence="8">3.1.6.1</ecNumber>
    </submittedName>
</protein>
<evidence type="ECO:0000259" key="7">
    <source>
        <dbReference type="Pfam" id="PF00884"/>
    </source>
</evidence>
<dbReference type="InterPro" id="IPR050738">
    <property type="entry name" value="Sulfatase"/>
</dbReference>
<gene>
    <name evidence="8" type="primary">atsA_4</name>
    <name evidence="8" type="ORF">HALOF300_02537</name>
</gene>
<comment type="caution">
    <text evidence="8">The sequence shown here is derived from an EMBL/GenBank/DDBJ whole genome shotgun (WGS) entry which is preliminary data.</text>
</comment>
<reference evidence="8 9" key="1">
    <citation type="submission" date="2019-11" db="EMBL/GenBank/DDBJ databases">
        <authorList>
            <person name="Criscuolo A."/>
        </authorList>
    </citation>
    <scope>NUCLEOTIDE SEQUENCE [LARGE SCALE GENOMIC DNA]</scope>
    <source>
        <strain evidence="8">CIP111667</strain>
    </source>
</reference>
<dbReference type="Gene3D" id="3.40.720.10">
    <property type="entry name" value="Alkaline Phosphatase, subunit A"/>
    <property type="match status" value="1"/>
</dbReference>
<keyword evidence="9" id="KW-1185">Reference proteome</keyword>
<dbReference type="RefSeq" id="WP_156741282.1">
    <property type="nucleotide sequence ID" value="NZ_CACRYJ010000034.1"/>
</dbReference>
<feature type="domain" description="Sulfatase N-terminal" evidence="7">
    <location>
        <begin position="10"/>
        <end position="358"/>
    </location>
</feature>
<dbReference type="EC" id="3.1.6.1" evidence="8"/>
<evidence type="ECO:0000256" key="3">
    <source>
        <dbReference type="ARBA" id="ARBA00022723"/>
    </source>
</evidence>
<organism evidence="8 9">
    <name type="scientific">Occultella aeris</name>
    <dbReference type="NCBI Taxonomy" id="2761496"/>
    <lineage>
        <taxon>Bacteria</taxon>
        <taxon>Bacillati</taxon>
        <taxon>Actinomycetota</taxon>
        <taxon>Actinomycetes</taxon>
        <taxon>Micrococcales</taxon>
        <taxon>Ruaniaceae</taxon>
        <taxon>Occultella</taxon>
    </lineage>
</organism>
<sequence length="484" mass="53954">MESSARPVRPNIVVVLSDDHGYGDFGRFGHDDRVRTPHLDRLAAEGVECANAYVTAPICSPSRSGLIAGAYQQRWGATWFGTSRFPNERTVLPERFGALGYATGYLGKVHYGPEQPGDRACPPNHGFDESFYGLAGMQMGRLNYLRHSRAAVEEYGEEASWRMAVQPLWENDAEVEFEGFLTAELGRRARQFVDDHAEVPFFLMLSFNAVHNFCAQLPDTELAERGLPHQSDWGPESTDDYPTWYDGAIWPELEHGRDYYAAQLELMDAEIGGLLQTLEERGLADNTIVVYLTDNGGSTCNYGDNAPLRGGKYTLWEGGIRTPFIVRWSGGGIDGGRRCSELVSSMDLYPTLLSAAGADRSDWAATDGVDQLDALRGLPGPRPVGRASHAALHWDTNFQWAVRDGSWKLHTIEPSQDLDDLRDREHIAVEAGQWLTDLDADPAETTDLSTEHPEIVQRLARLHATWRREVGMADLNIDSREHVY</sequence>
<proteinExistence type="inferred from homology"/>
<dbReference type="GO" id="GO:0004065">
    <property type="term" value="F:arylsulfatase activity"/>
    <property type="evidence" value="ECO:0007669"/>
    <property type="project" value="UniProtKB-EC"/>
</dbReference>
<keyword evidence="4" id="KW-0732">Signal</keyword>
<dbReference type="PANTHER" id="PTHR42693">
    <property type="entry name" value="ARYLSULFATASE FAMILY MEMBER"/>
    <property type="match status" value="1"/>
</dbReference>
<dbReference type="InterPro" id="IPR000917">
    <property type="entry name" value="Sulfatase_N"/>
</dbReference>
<evidence type="ECO:0000256" key="1">
    <source>
        <dbReference type="ARBA" id="ARBA00001913"/>
    </source>
</evidence>
<dbReference type="PANTHER" id="PTHR42693:SF42">
    <property type="entry name" value="ARYLSULFATASE G"/>
    <property type="match status" value="1"/>
</dbReference>
<dbReference type="PROSITE" id="PS00523">
    <property type="entry name" value="SULFATASE_1"/>
    <property type="match status" value="1"/>
</dbReference>
<evidence type="ECO:0000313" key="9">
    <source>
        <dbReference type="Proteomes" id="UP000419743"/>
    </source>
</evidence>
<evidence type="ECO:0000256" key="4">
    <source>
        <dbReference type="ARBA" id="ARBA00022729"/>
    </source>
</evidence>
<comment type="cofactor">
    <cofactor evidence="1">
        <name>Ca(2+)</name>
        <dbReference type="ChEBI" id="CHEBI:29108"/>
    </cofactor>
</comment>
<dbReference type="SUPFAM" id="SSF53649">
    <property type="entry name" value="Alkaline phosphatase-like"/>
    <property type="match status" value="1"/>
</dbReference>
<accession>A0A7M4DK74</accession>
<comment type="similarity">
    <text evidence="2">Belongs to the sulfatase family.</text>
</comment>
<evidence type="ECO:0000313" key="8">
    <source>
        <dbReference type="EMBL" id="VZO37466.1"/>
    </source>
</evidence>
<keyword evidence="5 8" id="KW-0378">Hydrolase</keyword>
<dbReference type="Pfam" id="PF00884">
    <property type="entry name" value="Sulfatase"/>
    <property type="match status" value="1"/>
</dbReference>
<dbReference type="InterPro" id="IPR024607">
    <property type="entry name" value="Sulfatase_CS"/>
</dbReference>
<dbReference type="Gene3D" id="3.30.1120.10">
    <property type="match status" value="1"/>
</dbReference>
<dbReference type="Proteomes" id="UP000419743">
    <property type="component" value="Unassembled WGS sequence"/>
</dbReference>
<name>A0A7M4DK74_9MICO</name>
<dbReference type="InterPro" id="IPR017850">
    <property type="entry name" value="Alkaline_phosphatase_core_sf"/>
</dbReference>
<evidence type="ECO:0000256" key="6">
    <source>
        <dbReference type="ARBA" id="ARBA00022837"/>
    </source>
</evidence>
<evidence type="ECO:0000256" key="5">
    <source>
        <dbReference type="ARBA" id="ARBA00022801"/>
    </source>
</evidence>
<keyword evidence="6" id="KW-0106">Calcium</keyword>
<dbReference type="GO" id="GO:0046872">
    <property type="term" value="F:metal ion binding"/>
    <property type="evidence" value="ECO:0007669"/>
    <property type="project" value="UniProtKB-KW"/>
</dbReference>
<dbReference type="AlphaFoldDB" id="A0A7M4DK74"/>